<dbReference type="SUPFAM" id="SSF53335">
    <property type="entry name" value="S-adenosyl-L-methionine-dependent methyltransferases"/>
    <property type="match status" value="1"/>
</dbReference>
<keyword evidence="5 8" id="KW-0808">Transferase</keyword>
<evidence type="ECO:0000313" key="11">
    <source>
        <dbReference type="Proteomes" id="UP001193680"/>
    </source>
</evidence>
<sequence>MPNSSDHALQPMNRQHIKQHFSHAAPSYDDAAILQKTVAERVDERLELTTIEVKVVIDIGAGTGLLTEKIQQRYPQAQCFAVDLSEGMLKQAQKRLTLPRFPSLKSLQNLFNACRLTRKWANINRSKLVNADAYQLPFADGSVDLIVSNLMLQWCDDPDAVFREFRRVLRPEGMLMFTTFGPDTLSELRQSWRQADPQDEHVNQFIDMHDLGDALIRSGFGQPVMDVEHFTLTYDKPIGVLKDLKAIGATQANQDRSKGLMGKQRFMKMLQAYEQFRKEGKVPATYEVIHGHAWAAKEIIKGPGRDRTGLVEISLDEFSRQTRHK</sequence>
<dbReference type="HAMAP" id="MF_00835">
    <property type="entry name" value="BioC"/>
    <property type="match status" value="1"/>
</dbReference>
<dbReference type="NCBIfam" id="TIGR02072">
    <property type="entry name" value="BioC"/>
    <property type="match status" value="1"/>
</dbReference>
<name>A0ABS0BUF1_9GAMM</name>
<dbReference type="RefSeq" id="WP_185977591.1">
    <property type="nucleotide sequence ID" value="NZ_JACBGI020000004.1"/>
</dbReference>
<evidence type="ECO:0000256" key="4">
    <source>
        <dbReference type="ARBA" id="ARBA00022603"/>
    </source>
</evidence>
<evidence type="ECO:0000256" key="1">
    <source>
        <dbReference type="ARBA" id="ARBA00000852"/>
    </source>
</evidence>
<dbReference type="CDD" id="cd02440">
    <property type="entry name" value="AdoMet_MTases"/>
    <property type="match status" value="1"/>
</dbReference>
<accession>A0ABS0BUF1</accession>
<dbReference type="InterPro" id="IPR050602">
    <property type="entry name" value="Malonyl-ACP_OMT"/>
</dbReference>
<evidence type="ECO:0000256" key="7">
    <source>
        <dbReference type="ARBA" id="ARBA00022756"/>
    </source>
</evidence>
<keyword evidence="11" id="KW-1185">Reference proteome</keyword>
<dbReference type="PANTHER" id="PTHR13090">
    <property type="entry name" value="ARGININE-HYDROXYLASE NDUFAF5, MITOCHONDRIAL"/>
    <property type="match status" value="1"/>
</dbReference>
<evidence type="ECO:0000256" key="6">
    <source>
        <dbReference type="ARBA" id="ARBA00022691"/>
    </source>
</evidence>
<comment type="pathway">
    <text evidence="2 8">Cofactor biosynthesis; biotin biosynthesis.</text>
</comment>
<proteinExistence type="inferred from homology"/>
<dbReference type="GO" id="GO:0102130">
    <property type="term" value="F:malonyl-CoA methyltransferase activity"/>
    <property type="evidence" value="ECO:0007669"/>
    <property type="project" value="UniProtKB-EC"/>
</dbReference>
<dbReference type="Pfam" id="PF08241">
    <property type="entry name" value="Methyltransf_11"/>
    <property type="match status" value="1"/>
</dbReference>
<dbReference type="InterPro" id="IPR029063">
    <property type="entry name" value="SAM-dependent_MTases_sf"/>
</dbReference>
<comment type="function">
    <text evidence="8">Converts the free carboxyl group of a malonyl-thioester to its methyl ester by transfer of a methyl group from S-adenosyl-L-methionine (SAM). It allows to synthesize pimeloyl-ACP via the fatty acid synthetic pathway.</text>
</comment>
<comment type="caution">
    <text evidence="10">The sequence shown here is derived from an EMBL/GenBank/DDBJ whole genome shotgun (WGS) entry which is preliminary data.</text>
</comment>
<evidence type="ECO:0000256" key="3">
    <source>
        <dbReference type="ARBA" id="ARBA00012327"/>
    </source>
</evidence>
<keyword evidence="6 8" id="KW-0949">S-adenosyl-L-methionine</keyword>
<evidence type="ECO:0000259" key="9">
    <source>
        <dbReference type="Pfam" id="PF08241"/>
    </source>
</evidence>
<reference evidence="10 11" key="1">
    <citation type="submission" date="2020-11" db="EMBL/GenBank/DDBJ databases">
        <title>Sulfur oxidizing isolate from Hospital Hole Sinkhole.</title>
        <authorList>
            <person name="Scott K.M."/>
        </authorList>
    </citation>
    <scope>NUCLEOTIDE SEQUENCE [LARGE SCALE GENOMIC DNA]</scope>
    <source>
        <strain evidence="10 11">HH1</strain>
    </source>
</reference>
<comment type="catalytic activity">
    <reaction evidence="1 8">
        <text>malonyl-[ACP] + S-adenosyl-L-methionine = malonyl-[ACP] methyl ester + S-adenosyl-L-homocysteine</text>
        <dbReference type="Rhea" id="RHEA:17105"/>
        <dbReference type="Rhea" id="RHEA-COMP:9623"/>
        <dbReference type="Rhea" id="RHEA-COMP:9954"/>
        <dbReference type="ChEBI" id="CHEBI:57856"/>
        <dbReference type="ChEBI" id="CHEBI:59789"/>
        <dbReference type="ChEBI" id="CHEBI:78449"/>
        <dbReference type="ChEBI" id="CHEBI:78845"/>
        <dbReference type="EC" id="2.1.1.197"/>
    </reaction>
</comment>
<dbReference type="EMBL" id="JACBGI020000004">
    <property type="protein sequence ID" value="MBF6057439.1"/>
    <property type="molecule type" value="Genomic_DNA"/>
</dbReference>
<dbReference type="InterPro" id="IPR011814">
    <property type="entry name" value="BioC"/>
</dbReference>
<comment type="similarity">
    <text evidence="8">Belongs to the methyltransferase superfamily.</text>
</comment>
<organism evidence="10 11">
    <name type="scientific">Thiomicrorhabdus heinhorstiae</name>
    <dbReference type="NCBI Taxonomy" id="2748010"/>
    <lineage>
        <taxon>Bacteria</taxon>
        <taxon>Pseudomonadati</taxon>
        <taxon>Pseudomonadota</taxon>
        <taxon>Gammaproteobacteria</taxon>
        <taxon>Thiotrichales</taxon>
        <taxon>Piscirickettsiaceae</taxon>
        <taxon>Thiomicrorhabdus</taxon>
    </lineage>
</organism>
<dbReference type="Proteomes" id="UP001193680">
    <property type="component" value="Unassembled WGS sequence"/>
</dbReference>
<evidence type="ECO:0000313" key="10">
    <source>
        <dbReference type="EMBL" id="MBF6057439.1"/>
    </source>
</evidence>
<evidence type="ECO:0000256" key="5">
    <source>
        <dbReference type="ARBA" id="ARBA00022679"/>
    </source>
</evidence>
<feature type="domain" description="Methyltransferase type 11" evidence="9">
    <location>
        <begin position="57"/>
        <end position="177"/>
    </location>
</feature>
<keyword evidence="7 8" id="KW-0093">Biotin biosynthesis</keyword>
<keyword evidence="4 8" id="KW-0489">Methyltransferase</keyword>
<evidence type="ECO:0000256" key="8">
    <source>
        <dbReference type="HAMAP-Rule" id="MF_00835"/>
    </source>
</evidence>
<dbReference type="PANTHER" id="PTHR13090:SF1">
    <property type="entry name" value="ARGININE-HYDROXYLASE NDUFAF5, MITOCHONDRIAL"/>
    <property type="match status" value="1"/>
</dbReference>
<dbReference type="Gene3D" id="3.40.50.150">
    <property type="entry name" value="Vaccinia Virus protein VP39"/>
    <property type="match status" value="1"/>
</dbReference>
<protein>
    <recommendedName>
        <fullName evidence="3 8">Malonyl-[acyl-carrier protein] O-methyltransferase</fullName>
        <shortName evidence="8">Malonyl-ACP O-methyltransferase</shortName>
        <ecNumber evidence="3 8">2.1.1.197</ecNumber>
    </recommendedName>
    <alternativeName>
        <fullName evidence="8">Biotin synthesis protein BioC</fullName>
    </alternativeName>
</protein>
<evidence type="ECO:0000256" key="2">
    <source>
        <dbReference type="ARBA" id="ARBA00004746"/>
    </source>
</evidence>
<dbReference type="InterPro" id="IPR013216">
    <property type="entry name" value="Methyltransf_11"/>
</dbReference>
<dbReference type="EC" id="2.1.1.197" evidence="3 8"/>
<dbReference type="GO" id="GO:0032259">
    <property type="term" value="P:methylation"/>
    <property type="evidence" value="ECO:0007669"/>
    <property type="project" value="UniProtKB-KW"/>
</dbReference>
<gene>
    <name evidence="8 10" type="primary">bioC</name>
    <name evidence="10" type="ORF">H8792_003710</name>
</gene>